<accession>A0A5D0MC95</accession>
<feature type="transmembrane region" description="Helical" evidence="7">
    <location>
        <begin position="53"/>
        <end position="79"/>
    </location>
</feature>
<evidence type="ECO:0000256" key="2">
    <source>
        <dbReference type="ARBA" id="ARBA00008034"/>
    </source>
</evidence>
<dbReference type="EMBL" id="VSIX01000100">
    <property type="protein sequence ID" value="TYB30606.1"/>
    <property type="molecule type" value="Genomic_DNA"/>
</dbReference>
<dbReference type="PANTHER" id="PTHR30477">
    <property type="entry name" value="ABC-TRANSPORTER METAL-BINDING PROTEIN"/>
    <property type="match status" value="1"/>
</dbReference>
<evidence type="ECO:0000313" key="8">
    <source>
        <dbReference type="EMBL" id="TYB30606.1"/>
    </source>
</evidence>
<organism evidence="8 9">
    <name type="scientific">Candidatus Mcinerneyibacterium aminivorans</name>
    <dbReference type="NCBI Taxonomy" id="2703815"/>
    <lineage>
        <taxon>Bacteria</taxon>
        <taxon>Candidatus Macinerneyibacteriota</taxon>
        <taxon>Candidatus Mcinerneyibacteria</taxon>
        <taxon>Candidatus Mcinerneyibacteriales</taxon>
        <taxon>Candidatus Mcinerneyibacteriaceae</taxon>
        <taxon>Candidatus Mcinerneyibacterium</taxon>
    </lineage>
</organism>
<keyword evidence="5 7" id="KW-0472">Membrane</keyword>
<comment type="similarity">
    <text evidence="2 6">Belongs to the ABC-3 integral membrane protein family.</text>
</comment>
<keyword evidence="9" id="KW-1185">Reference proteome</keyword>
<feature type="transmembrane region" description="Helical" evidence="7">
    <location>
        <begin position="12"/>
        <end position="33"/>
    </location>
</feature>
<evidence type="ECO:0000256" key="7">
    <source>
        <dbReference type="SAM" id="Phobius"/>
    </source>
</evidence>
<evidence type="ECO:0000256" key="6">
    <source>
        <dbReference type="RuleBase" id="RU003943"/>
    </source>
</evidence>
<feature type="transmembrane region" description="Helical" evidence="7">
    <location>
        <begin position="244"/>
        <end position="262"/>
    </location>
</feature>
<feature type="transmembrane region" description="Helical" evidence="7">
    <location>
        <begin position="218"/>
        <end position="238"/>
    </location>
</feature>
<dbReference type="GO" id="GO:0010043">
    <property type="term" value="P:response to zinc ion"/>
    <property type="evidence" value="ECO:0007669"/>
    <property type="project" value="TreeGrafter"/>
</dbReference>
<evidence type="ECO:0000256" key="5">
    <source>
        <dbReference type="ARBA" id="ARBA00023136"/>
    </source>
</evidence>
<evidence type="ECO:0000313" key="9">
    <source>
        <dbReference type="Proteomes" id="UP000324143"/>
    </source>
</evidence>
<dbReference type="AlphaFoldDB" id="A0A5D0MC95"/>
<evidence type="ECO:0000256" key="3">
    <source>
        <dbReference type="ARBA" id="ARBA00022692"/>
    </source>
</evidence>
<dbReference type="PANTHER" id="PTHR30477:SF0">
    <property type="entry name" value="METAL TRANSPORT SYSTEM MEMBRANE PROTEIN TM_0125-RELATED"/>
    <property type="match status" value="1"/>
</dbReference>
<proteinExistence type="inferred from homology"/>
<dbReference type="CDD" id="cd06550">
    <property type="entry name" value="TM_ABC_iron-siderophores_like"/>
    <property type="match status" value="1"/>
</dbReference>
<keyword evidence="6" id="KW-0813">Transport</keyword>
<gene>
    <name evidence="8" type="ORF">FXF47_08385</name>
</gene>
<keyword evidence="4 7" id="KW-1133">Transmembrane helix</keyword>
<dbReference type="InterPro" id="IPR001626">
    <property type="entry name" value="ABC_TroCD"/>
</dbReference>
<dbReference type="InterPro" id="IPR037294">
    <property type="entry name" value="ABC_BtuC-like"/>
</dbReference>
<reference evidence="8" key="1">
    <citation type="submission" date="2019-08" db="EMBL/GenBank/DDBJ databases">
        <title>Genomic characterization of a novel candidate phylum (ARYD3) from a high temperature, high salinity tertiary oil reservoir in north central Oklahoma, USA.</title>
        <authorList>
            <person name="Youssef N.H."/>
            <person name="Yadav A."/>
            <person name="Elshahed M.S."/>
        </authorList>
    </citation>
    <scope>NUCLEOTIDE SEQUENCE [LARGE SCALE GENOMIC DNA]</scope>
    <source>
        <strain evidence="8">ARYD3</strain>
    </source>
</reference>
<comment type="subcellular location">
    <subcellularLocation>
        <location evidence="6">Cell membrane</location>
        <topology evidence="6">Multi-pass membrane protein</topology>
    </subcellularLocation>
    <subcellularLocation>
        <location evidence="1">Membrane</location>
        <topology evidence="1">Multi-pass membrane protein</topology>
    </subcellularLocation>
</comment>
<dbReference type="Gene3D" id="1.10.3470.10">
    <property type="entry name" value="ABC transporter involved in vitamin B12 uptake, BtuC"/>
    <property type="match status" value="1"/>
</dbReference>
<dbReference type="GO" id="GO:0055085">
    <property type="term" value="P:transmembrane transport"/>
    <property type="evidence" value="ECO:0007669"/>
    <property type="project" value="InterPro"/>
</dbReference>
<evidence type="ECO:0000256" key="4">
    <source>
        <dbReference type="ARBA" id="ARBA00022989"/>
    </source>
</evidence>
<name>A0A5D0MC95_9BACT</name>
<dbReference type="SUPFAM" id="SSF81345">
    <property type="entry name" value="ABC transporter involved in vitamin B12 uptake, BtuC"/>
    <property type="match status" value="1"/>
</dbReference>
<keyword evidence="3 6" id="KW-0812">Transmembrane</keyword>
<dbReference type="Pfam" id="PF00950">
    <property type="entry name" value="ABC-3"/>
    <property type="match status" value="1"/>
</dbReference>
<protein>
    <submittedName>
        <fullName evidence="8">Metal ABC transporter permease</fullName>
    </submittedName>
</protein>
<feature type="transmembrane region" description="Helical" evidence="7">
    <location>
        <begin position="132"/>
        <end position="158"/>
    </location>
</feature>
<dbReference type="Proteomes" id="UP000324143">
    <property type="component" value="Unassembled WGS sequence"/>
</dbReference>
<evidence type="ECO:0000256" key="1">
    <source>
        <dbReference type="ARBA" id="ARBA00004141"/>
    </source>
</evidence>
<feature type="transmembrane region" description="Helical" evidence="7">
    <location>
        <begin position="193"/>
        <end position="211"/>
    </location>
</feature>
<feature type="transmembrane region" description="Helical" evidence="7">
    <location>
        <begin position="170"/>
        <end position="187"/>
    </location>
</feature>
<dbReference type="GO" id="GO:0043190">
    <property type="term" value="C:ATP-binding cassette (ABC) transporter complex"/>
    <property type="evidence" value="ECO:0007669"/>
    <property type="project" value="InterPro"/>
</dbReference>
<comment type="caution">
    <text evidence="8">The sequence shown here is derived from an EMBL/GenBank/DDBJ whole genome shotgun (WGS) entry which is preliminary data.</text>
</comment>
<sequence length="273" mass="30051">MFELFQYNFITNALISGTILAVVTGVLSFFIVLKGMSYFSVGISHISFAGVSLGLLIGINPIIAALLFTVLASAGIASITKNKTISEDSAIGIFFSTSMALGIIFISLIKTYTVDPINYLFGDILGISKTDIYFIAILSSILLLAIYFIFKYLLLYIFDEEFARVNGIPVNFLHYFLMISMAVVIVLSIKAIGIVLISALLVIPANSAYLISKSYRKMLSLTIFFSLFSVYSGIYFSYSLDIPSGASIVVINALIFLVIYIYRNYLKSLQNDS</sequence>
<feature type="transmembrane region" description="Helical" evidence="7">
    <location>
        <begin position="91"/>
        <end position="112"/>
    </location>
</feature>